<dbReference type="EMBL" id="JAUKTV010000001">
    <property type="protein sequence ID" value="KAK0748666.1"/>
    <property type="molecule type" value="Genomic_DNA"/>
</dbReference>
<evidence type="ECO:0000256" key="1">
    <source>
        <dbReference type="SAM" id="MobiDB-lite"/>
    </source>
</evidence>
<dbReference type="AlphaFoldDB" id="A0AA40K7B7"/>
<organism evidence="2 3">
    <name type="scientific">Apiosordaria backusii</name>
    <dbReference type="NCBI Taxonomy" id="314023"/>
    <lineage>
        <taxon>Eukaryota</taxon>
        <taxon>Fungi</taxon>
        <taxon>Dikarya</taxon>
        <taxon>Ascomycota</taxon>
        <taxon>Pezizomycotina</taxon>
        <taxon>Sordariomycetes</taxon>
        <taxon>Sordariomycetidae</taxon>
        <taxon>Sordariales</taxon>
        <taxon>Lasiosphaeriaceae</taxon>
        <taxon>Apiosordaria</taxon>
    </lineage>
</organism>
<feature type="region of interest" description="Disordered" evidence="1">
    <location>
        <begin position="22"/>
        <end position="46"/>
    </location>
</feature>
<dbReference type="Proteomes" id="UP001172159">
    <property type="component" value="Unassembled WGS sequence"/>
</dbReference>
<protein>
    <submittedName>
        <fullName evidence="2">Uncharacterized protein</fullName>
    </submittedName>
</protein>
<gene>
    <name evidence="2" type="ORF">B0T21DRAFT_380443</name>
</gene>
<accession>A0AA40K7B7</accession>
<evidence type="ECO:0000313" key="2">
    <source>
        <dbReference type="EMBL" id="KAK0748666.1"/>
    </source>
</evidence>
<proteinExistence type="predicted"/>
<comment type="caution">
    <text evidence="2">The sequence shown here is derived from an EMBL/GenBank/DDBJ whole genome shotgun (WGS) entry which is preliminary data.</text>
</comment>
<keyword evidence="3" id="KW-1185">Reference proteome</keyword>
<evidence type="ECO:0000313" key="3">
    <source>
        <dbReference type="Proteomes" id="UP001172159"/>
    </source>
</evidence>
<sequence>MAASTPNTNRFSFRNPFHFFLNSNNDNNKENNNNNNRTSSRPSSPTSPGFFWSSLYRKSTTSSNIFTSSPATSVDSYFPSVTTPNDNLAPKPTCTCGSLSSSLSSSTASLSPPAAPKRTVTAPTPVIHVQPPVPGRKQIRVDPLSTQFPAPVTEASLEEMLARKPGRWSLTHYVRNAKHVERGRW</sequence>
<name>A0AA40K7B7_9PEZI</name>
<reference evidence="2" key="1">
    <citation type="submission" date="2023-06" db="EMBL/GenBank/DDBJ databases">
        <title>Genome-scale phylogeny and comparative genomics of the fungal order Sordariales.</title>
        <authorList>
            <consortium name="Lawrence Berkeley National Laboratory"/>
            <person name="Hensen N."/>
            <person name="Bonometti L."/>
            <person name="Westerberg I."/>
            <person name="Brannstrom I.O."/>
            <person name="Guillou S."/>
            <person name="Cros-Aarteil S."/>
            <person name="Calhoun S."/>
            <person name="Haridas S."/>
            <person name="Kuo A."/>
            <person name="Mondo S."/>
            <person name="Pangilinan J."/>
            <person name="Riley R."/>
            <person name="Labutti K."/>
            <person name="Andreopoulos B."/>
            <person name="Lipzen A."/>
            <person name="Chen C."/>
            <person name="Yanf M."/>
            <person name="Daum C."/>
            <person name="Ng V."/>
            <person name="Clum A."/>
            <person name="Steindorff A."/>
            <person name="Ohm R."/>
            <person name="Martin F."/>
            <person name="Silar P."/>
            <person name="Natvig D."/>
            <person name="Lalanne C."/>
            <person name="Gautier V."/>
            <person name="Ament-Velasquez S.L."/>
            <person name="Kruys A."/>
            <person name="Hutchinson M.I."/>
            <person name="Powell A.J."/>
            <person name="Barry K."/>
            <person name="Miller A.N."/>
            <person name="Grigoriev I.V."/>
            <person name="Debuchy R."/>
            <person name="Gladieux P."/>
            <person name="Thoren M.H."/>
            <person name="Johannesson H."/>
        </authorList>
    </citation>
    <scope>NUCLEOTIDE SEQUENCE</scope>
    <source>
        <strain evidence="2">CBS 540.89</strain>
    </source>
</reference>